<evidence type="ECO:0000313" key="8">
    <source>
        <dbReference type="EMBL" id="EHP29171.1"/>
    </source>
</evidence>
<evidence type="ECO:0000256" key="4">
    <source>
        <dbReference type="ARBA" id="ARBA00022989"/>
    </source>
</evidence>
<feature type="transmembrane region" description="Helical" evidence="6">
    <location>
        <begin position="35"/>
        <end position="54"/>
    </location>
</feature>
<dbReference type="EMBL" id="AFRZ01000001">
    <property type="protein sequence ID" value="EHP29171.1"/>
    <property type="molecule type" value="Genomic_DNA"/>
</dbReference>
<proteinExistence type="predicted"/>
<evidence type="ECO:0000259" key="7">
    <source>
        <dbReference type="Pfam" id="PF13396"/>
    </source>
</evidence>
<dbReference type="InterPro" id="IPR027379">
    <property type="entry name" value="CLS_N"/>
</dbReference>
<dbReference type="PATRIC" id="fig|929558.5.peg.643"/>
<sequence length="62" mass="7157">MSNITILILVLFLGLWIYSIGSILTNEFNDKKAKVFWVIGIIFVPVLAFFYIFMKKNLLAKS</sequence>
<evidence type="ECO:0000256" key="2">
    <source>
        <dbReference type="ARBA" id="ARBA00022475"/>
    </source>
</evidence>
<name>B6BKW0_SULGG</name>
<evidence type="ECO:0000256" key="1">
    <source>
        <dbReference type="ARBA" id="ARBA00004651"/>
    </source>
</evidence>
<dbReference type="RefSeq" id="WP_008338016.1">
    <property type="nucleotide sequence ID" value="NZ_AFRZ01000001.1"/>
</dbReference>
<keyword evidence="4 6" id="KW-1133">Transmembrane helix</keyword>
<dbReference type="Pfam" id="PF13396">
    <property type="entry name" value="PLDc_N"/>
    <property type="match status" value="1"/>
</dbReference>
<keyword evidence="2" id="KW-1003">Cell membrane</keyword>
<keyword evidence="5 6" id="KW-0472">Membrane</keyword>
<feature type="domain" description="Cardiolipin synthase N-terminal" evidence="7">
    <location>
        <begin position="15"/>
        <end position="49"/>
    </location>
</feature>
<protein>
    <recommendedName>
        <fullName evidence="7">Cardiolipin synthase N-terminal domain-containing protein</fullName>
    </recommendedName>
</protein>
<dbReference type="AlphaFoldDB" id="B6BKW0"/>
<organism evidence="8 9">
    <name type="scientific">Sulfurimonas gotlandica (strain DSM 19862 / JCM 16533 / GD1)</name>
    <dbReference type="NCBI Taxonomy" id="929558"/>
    <lineage>
        <taxon>Bacteria</taxon>
        <taxon>Pseudomonadati</taxon>
        <taxon>Campylobacterota</taxon>
        <taxon>Epsilonproteobacteria</taxon>
        <taxon>Campylobacterales</taxon>
        <taxon>Sulfurimonadaceae</taxon>
        <taxon>Sulfurimonas</taxon>
    </lineage>
</organism>
<dbReference type="GO" id="GO:0005886">
    <property type="term" value="C:plasma membrane"/>
    <property type="evidence" value="ECO:0007669"/>
    <property type="project" value="UniProtKB-SubCell"/>
</dbReference>
<keyword evidence="3 6" id="KW-0812">Transmembrane</keyword>
<comment type="subcellular location">
    <subcellularLocation>
        <location evidence="1">Cell membrane</location>
        <topology evidence="1">Multi-pass membrane protein</topology>
    </subcellularLocation>
</comment>
<accession>H1FW53</accession>
<evidence type="ECO:0000313" key="9">
    <source>
        <dbReference type="Proteomes" id="UP000006431"/>
    </source>
</evidence>
<keyword evidence="9" id="KW-1185">Reference proteome</keyword>
<gene>
    <name evidence="8" type="ORF">SMGD1_0644</name>
</gene>
<dbReference type="HOGENOM" id="CLU_2902586_0_0_7"/>
<comment type="caution">
    <text evidence="8">The sequence shown here is derived from an EMBL/GenBank/DDBJ whole genome shotgun (WGS) entry which is preliminary data.</text>
</comment>
<dbReference type="Proteomes" id="UP000006431">
    <property type="component" value="Unassembled WGS sequence"/>
</dbReference>
<dbReference type="OrthoDB" id="5334957at2"/>
<reference evidence="8 9" key="1">
    <citation type="journal article" date="2012" name="Proc. Natl. Acad. Sci. U.S.A.">
        <title>Genome and physiology of a model Epsilonproteobacterium responsible for sulfide detoxification in marine oxygen depletion zones.</title>
        <authorList>
            <person name="Grote J."/>
            <person name="Schott T."/>
            <person name="Bruckner C.G."/>
            <person name="Glockner F.O."/>
            <person name="Jost G."/>
            <person name="Teeling H."/>
            <person name="Labrenz M."/>
            <person name="Jurgens K."/>
        </authorList>
    </citation>
    <scope>NUCLEOTIDE SEQUENCE [LARGE SCALE GENOMIC DNA]</scope>
    <source>
        <strain evidence="8 9">GD1</strain>
    </source>
</reference>
<evidence type="ECO:0000256" key="3">
    <source>
        <dbReference type="ARBA" id="ARBA00022692"/>
    </source>
</evidence>
<evidence type="ECO:0000256" key="6">
    <source>
        <dbReference type="SAM" id="Phobius"/>
    </source>
</evidence>
<dbReference type="STRING" id="929558.SMGD1_0644"/>
<evidence type="ECO:0000256" key="5">
    <source>
        <dbReference type="ARBA" id="ARBA00023136"/>
    </source>
</evidence>
<accession>B6BKW0</accession>